<proteinExistence type="predicted"/>
<name>A0A164Z4G9_9AGAM</name>
<gene>
    <name evidence="1" type="ORF">SISNIDRAFT_188732</name>
</gene>
<dbReference type="Proteomes" id="UP000076722">
    <property type="component" value="Unassembled WGS sequence"/>
</dbReference>
<dbReference type="AlphaFoldDB" id="A0A164Z4G9"/>
<sequence>MGAVFLVEPQNGRWEWNTINDQRLCNGFKIEASSSVDLSQACDFLTHQSRVYDQPSMNGRYRGCICCRQRRCDSCNGPRFFPVAMARPTWAWAGQHGIIQEGIANLKCLEVPILVCALRGALSLKQNHSILEVIHPANHDKLNGSRPTLLPPK</sequence>
<organism evidence="1 2">
    <name type="scientific">Sistotremastrum niveocremeum HHB9708</name>
    <dbReference type="NCBI Taxonomy" id="1314777"/>
    <lineage>
        <taxon>Eukaryota</taxon>
        <taxon>Fungi</taxon>
        <taxon>Dikarya</taxon>
        <taxon>Basidiomycota</taxon>
        <taxon>Agaricomycotina</taxon>
        <taxon>Agaricomycetes</taxon>
        <taxon>Sistotremastrales</taxon>
        <taxon>Sistotremastraceae</taxon>
        <taxon>Sertulicium</taxon>
        <taxon>Sertulicium niveocremeum</taxon>
    </lineage>
</organism>
<dbReference type="EMBL" id="KV419396">
    <property type="protein sequence ID" value="KZS97539.1"/>
    <property type="molecule type" value="Genomic_DNA"/>
</dbReference>
<reference evidence="1 2" key="1">
    <citation type="journal article" date="2016" name="Mol. Biol. Evol.">
        <title>Comparative Genomics of Early-Diverging Mushroom-Forming Fungi Provides Insights into the Origins of Lignocellulose Decay Capabilities.</title>
        <authorList>
            <person name="Nagy L.G."/>
            <person name="Riley R."/>
            <person name="Tritt A."/>
            <person name="Adam C."/>
            <person name="Daum C."/>
            <person name="Floudas D."/>
            <person name="Sun H."/>
            <person name="Yadav J.S."/>
            <person name="Pangilinan J."/>
            <person name="Larsson K.H."/>
            <person name="Matsuura K."/>
            <person name="Barry K."/>
            <person name="Labutti K."/>
            <person name="Kuo R."/>
            <person name="Ohm R.A."/>
            <person name="Bhattacharya S.S."/>
            <person name="Shirouzu T."/>
            <person name="Yoshinaga Y."/>
            <person name="Martin F.M."/>
            <person name="Grigoriev I.V."/>
            <person name="Hibbett D.S."/>
        </authorList>
    </citation>
    <scope>NUCLEOTIDE SEQUENCE [LARGE SCALE GENOMIC DNA]</scope>
    <source>
        <strain evidence="1 2">HHB9708</strain>
    </source>
</reference>
<evidence type="ECO:0000313" key="1">
    <source>
        <dbReference type="EMBL" id="KZS97539.1"/>
    </source>
</evidence>
<accession>A0A164Z4G9</accession>
<keyword evidence="2" id="KW-1185">Reference proteome</keyword>
<evidence type="ECO:0000313" key="2">
    <source>
        <dbReference type="Proteomes" id="UP000076722"/>
    </source>
</evidence>
<protein>
    <submittedName>
        <fullName evidence="1">Uncharacterized protein</fullName>
    </submittedName>
</protein>